<evidence type="ECO:0000256" key="1">
    <source>
        <dbReference type="ARBA" id="ARBA00004651"/>
    </source>
</evidence>
<evidence type="ECO:0000313" key="10">
    <source>
        <dbReference type="Proteomes" id="UP000541185"/>
    </source>
</evidence>
<dbReference type="EMBL" id="JABBFX010000003">
    <property type="protein sequence ID" value="NML47287.1"/>
    <property type="molecule type" value="Genomic_DNA"/>
</dbReference>
<feature type="transmembrane region" description="Helical" evidence="7">
    <location>
        <begin position="391"/>
        <end position="410"/>
    </location>
</feature>
<comment type="caution">
    <text evidence="9">The sequence shown here is derived from an EMBL/GenBank/DDBJ whole genome shotgun (WGS) entry which is preliminary data.</text>
</comment>
<evidence type="ECO:0000256" key="7">
    <source>
        <dbReference type="SAM" id="Phobius"/>
    </source>
</evidence>
<proteinExistence type="inferred from homology"/>
<feature type="transmembrane region" description="Helical" evidence="7">
    <location>
        <begin position="118"/>
        <end position="136"/>
    </location>
</feature>
<feature type="transmembrane region" description="Helical" evidence="7">
    <location>
        <begin position="417"/>
        <end position="435"/>
    </location>
</feature>
<feature type="transmembrane region" description="Helical" evidence="7">
    <location>
        <begin position="95"/>
        <end position="111"/>
    </location>
</feature>
<organism evidence="9 10">
    <name type="scientific">Ramlibacter agri</name>
    <dbReference type="NCBI Taxonomy" id="2728837"/>
    <lineage>
        <taxon>Bacteria</taxon>
        <taxon>Pseudomonadati</taxon>
        <taxon>Pseudomonadota</taxon>
        <taxon>Betaproteobacteria</taxon>
        <taxon>Burkholderiales</taxon>
        <taxon>Comamonadaceae</taxon>
        <taxon>Ramlibacter</taxon>
    </lineage>
</organism>
<evidence type="ECO:0000256" key="6">
    <source>
        <dbReference type="ARBA" id="ARBA00043993"/>
    </source>
</evidence>
<feature type="transmembrane region" description="Helical" evidence="7">
    <location>
        <begin position="349"/>
        <end position="371"/>
    </location>
</feature>
<evidence type="ECO:0000256" key="5">
    <source>
        <dbReference type="ARBA" id="ARBA00023136"/>
    </source>
</evidence>
<sequence>MLERLLASDPGWERLRGSLRALFTAGLAAGVLLPLARLVDQPSSVALAGAVVPLMTCVVLQDPSPKQQRRTLLLSPLAALPGMWLAAWTSGSARLAAACFAVVIVAGLLARRFGPRGAALGALAYLSYFYALLLKLEPGQEAWTAAALLAGTAVAYGVRLPFAETPQRQLRSELQAWRARFGLLLGRLAHGSNARRELARLNALSLRIDARLTQFGSDPPVAGAPGETLRDRLLDGEIAAETLASASEAAPHAEPLQEALRALHGSVRGEASGDGMQLAGVAARSLPDPDLAWRFRQAARELVETPAWQAPLPCLEDEPQRAPPGKKAEPAAPRRWYALTDSQRQACQAAVAALGASAVGYAISSDHWYWAVYSAFVVFTRATSMGQALSQAWQGILANVVGVTFGLLLANAVHGHMALQLVLLFMFIGAGFYAYSGLQPLYTLLLTAMLAMLYELLGEHTPDLLVTRLQETVAGAAVGIASGLLVFPVRTQSHSDRESAALLREAAPLLRAALEPPGRGEAREDVRALDRKLQALRRALGPVTHPSYPAAKAPHRERLHQLSVLVYCIRHLLHLAAEYPEDFRDAQDLRESAAAVASNLEAAADALEDKPSSAPRAMGTPQACQERQRVAAHWLQTVDAIARRLRE</sequence>
<dbReference type="RefSeq" id="WP_169421576.1">
    <property type="nucleotide sequence ID" value="NZ_JABBFX010000003.1"/>
</dbReference>
<evidence type="ECO:0000259" key="8">
    <source>
        <dbReference type="Pfam" id="PF13515"/>
    </source>
</evidence>
<keyword evidence="4 7" id="KW-1133">Transmembrane helix</keyword>
<keyword evidence="2" id="KW-1003">Cell membrane</keyword>
<evidence type="ECO:0000256" key="2">
    <source>
        <dbReference type="ARBA" id="ARBA00022475"/>
    </source>
</evidence>
<dbReference type="InterPro" id="IPR049453">
    <property type="entry name" value="Memb_transporter_dom"/>
</dbReference>
<evidence type="ECO:0000256" key="3">
    <source>
        <dbReference type="ARBA" id="ARBA00022692"/>
    </source>
</evidence>
<feature type="domain" description="Integral membrane bound transporter" evidence="8">
    <location>
        <begin position="356"/>
        <end position="481"/>
    </location>
</feature>
<dbReference type="GO" id="GO:0005886">
    <property type="term" value="C:plasma membrane"/>
    <property type="evidence" value="ECO:0007669"/>
    <property type="project" value="UniProtKB-SubCell"/>
</dbReference>
<dbReference type="AlphaFoldDB" id="A0A848H9Y2"/>
<dbReference type="Proteomes" id="UP000541185">
    <property type="component" value="Unassembled WGS sequence"/>
</dbReference>
<protein>
    <recommendedName>
        <fullName evidence="8">Integral membrane bound transporter domain-containing protein</fullName>
    </recommendedName>
</protein>
<feature type="transmembrane region" description="Helical" evidence="7">
    <location>
        <begin position="44"/>
        <end position="60"/>
    </location>
</feature>
<keyword evidence="3 7" id="KW-0812">Transmembrane</keyword>
<evidence type="ECO:0000313" key="9">
    <source>
        <dbReference type="EMBL" id="NML47287.1"/>
    </source>
</evidence>
<feature type="transmembrane region" description="Helical" evidence="7">
    <location>
        <begin position="142"/>
        <end position="162"/>
    </location>
</feature>
<keyword evidence="10" id="KW-1185">Reference proteome</keyword>
<dbReference type="PANTHER" id="PTHR30509">
    <property type="entry name" value="P-HYDROXYBENZOIC ACID EFFLUX PUMP SUBUNIT-RELATED"/>
    <property type="match status" value="1"/>
</dbReference>
<gene>
    <name evidence="9" type="ORF">HHL11_26300</name>
</gene>
<comment type="subcellular location">
    <subcellularLocation>
        <location evidence="1">Cell membrane</location>
        <topology evidence="1">Multi-pass membrane protein</topology>
    </subcellularLocation>
</comment>
<accession>A0A848H9Y2</accession>
<dbReference type="Pfam" id="PF13515">
    <property type="entry name" value="FUSC_2"/>
    <property type="match status" value="1"/>
</dbReference>
<comment type="similarity">
    <text evidence="6">Belongs to the YccS/YhfK family.</text>
</comment>
<feature type="transmembrane region" description="Helical" evidence="7">
    <location>
        <begin position="72"/>
        <end position="89"/>
    </location>
</feature>
<evidence type="ECO:0000256" key="4">
    <source>
        <dbReference type="ARBA" id="ARBA00022989"/>
    </source>
</evidence>
<name>A0A848H9Y2_9BURK</name>
<reference evidence="9 10" key="1">
    <citation type="submission" date="2020-04" db="EMBL/GenBank/DDBJ databases">
        <title>Ramlibacter sp. G-1-2-2 isolated from soil.</title>
        <authorList>
            <person name="Dahal R.H."/>
        </authorList>
    </citation>
    <scope>NUCLEOTIDE SEQUENCE [LARGE SCALE GENOMIC DNA]</scope>
    <source>
        <strain evidence="9 10">G-1-2-2</strain>
    </source>
</reference>
<dbReference type="PANTHER" id="PTHR30509:SF9">
    <property type="entry name" value="MULTIDRUG RESISTANCE PROTEIN MDTO"/>
    <property type="match status" value="1"/>
</dbReference>
<keyword evidence="5 7" id="KW-0472">Membrane</keyword>
<feature type="transmembrane region" description="Helical" evidence="7">
    <location>
        <begin position="21"/>
        <end position="38"/>
    </location>
</feature>